<reference evidence="1" key="1">
    <citation type="journal article" date="2019" name="bioRxiv">
        <title>The Genome of the Zebra Mussel, Dreissena polymorpha: A Resource for Invasive Species Research.</title>
        <authorList>
            <person name="McCartney M.A."/>
            <person name="Auch B."/>
            <person name="Kono T."/>
            <person name="Mallez S."/>
            <person name="Zhang Y."/>
            <person name="Obille A."/>
            <person name="Becker A."/>
            <person name="Abrahante J.E."/>
            <person name="Garbe J."/>
            <person name="Badalamenti J.P."/>
            <person name="Herman A."/>
            <person name="Mangelson H."/>
            <person name="Liachko I."/>
            <person name="Sullivan S."/>
            <person name="Sone E.D."/>
            <person name="Koren S."/>
            <person name="Silverstein K.A.T."/>
            <person name="Beckman K.B."/>
            <person name="Gohl D.M."/>
        </authorList>
    </citation>
    <scope>NUCLEOTIDE SEQUENCE</scope>
    <source>
        <strain evidence="1">Duluth1</strain>
        <tissue evidence="1">Whole animal</tissue>
    </source>
</reference>
<gene>
    <name evidence="1" type="ORF">DPMN_103529</name>
</gene>
<protein>
    <submittedName>
        <fullName evidence="1">Uncharacterized protein</fullName>
    </submittedName>
</protein>
<organism evidence="1 2">
    <name type="scientific">Dreissena polymorpha</name>
    <name type="common">Zebra mussel</name>
    <name type="synonym">Mytilus polymorpha</name>
    <dbReference type="NCBI Taxonomy" id="45954"/>
    <lineage>
        <taxon>Eukaryota</taxon>
        <taxon>Metazoa</taxon>
        <taxon>Spiralia</taxon>
        <taxon>Lophotrochozoa</taxon>
        <taxon>Mollusca</taxon>
        <taxon>Bivalvia</taxon>
        <taxon>Autobranchia</taxon>
        <taxon>Heteroconchia</taxon>
        <taxon>Euheterodonta</taxon>
        <taxon>Imparidentia</taxon>
        <taxon>Neoheterodontei</taxon>
        <taxon>Myida</taxon>
        <taxon>Dreissenoidea</taxon>
        <taxon>Dreissenidae</taxon>
        <taxon>Dreissena</taxon>
    </lineage>
</organism>
<evidence type="ECO:0000313" key="1">
    <source>
        <dbReference type="EMBL" id="KAH3830289.1"/>
    </source>
</evidence>
<sequence length="51" mass="5618">MSGTEHRLYHIAINLLEVIWLVFTTAPLTRQKICIGVLPTTAIADIVVVVS</sequence>
<evidence type="ECO:0000313" key="2">
    <source>
        <dbReference type="Proteomes" id="UP000828390"/>
    </source>
</evidence>
<keyword evidence="2" id="KW-1185">Reference proteome</keyword>
<comment type="caution">
    <text evidence="1">The sequence shown here is derived from an EMBL/GenBank/DDBJ whole genome shotgun (WGS) entry which is preliminary data.</text>
</comment>
<reference evidence="1" key="2">
    <citation type="submission" date="2020-11" db="EMBL/GenBank/DDBJ databases">
        <authorList>
            <person name="McCartney M.A."/>
            <person name="Auch B."/>
            <person name="Kono T."/>
            <person name="Mallez S."/>
            <person name="Becker A."/>
            <person name="Gohl D.M."/>
            <person name="Silverstein K.A.T."/>
            <person name="Koren S."/>
            <person name="Bechman K.B."/>
            <person name="Herman A."/>
            <person name="Abrahante J.E."/>
            <person name="Garbe J."/>
        </authorList>
    </citation>
    <scope>NUCLEOTIDE SEQUENCE</scope>
    <source>
        <strain evidence="1">Duluth1</strain>
        <tissue evidence="1">Whole animal</tissue>
    </source>
</reference>
<dbReference type="AlphaFoldDB" id="A0A9D4H677"/>
<dbReference type="Proteomes" id="UP000828390">
    <property type="component" value="Unassembled WGS sequence"/>
</dbReference>
<accession>A0A9D4H677</accession>
<proteinExistence type="predicted"/>
<dbReference type="EMBL" id="JAIWYP010000004">
    <property type="protein sequence ID" value="KAH3830289.1"/>
    <property type="molecule type" value="Genomic_DNA"/>
</dbReference>
<name>A0A9D4H677_DREPO</name>